<evidence type="ECO:0000313" key="2">
    <source>
        <dbReference type="EMBL" id="KAL3635074.1"/>
    </source>
</evidence>
<reference evidence="2" key="1">
    <citation type="journal article" date="2024" name="IScience">
        <title>Strigolactones Initiate the Formation of Haustorium-like Structures in Castilleja.</title>
        <authorList>
            <person name="Buerger M."/>
            <person name="Peterson D."/>
            <person name="Chory J."/>
        </authorList>
    </citation>
    <scope>NUCLEOTIDE SEQUENCE</scope>
    <source>
        <strain evidence="2">Tecolote</strain>
        <tissue evidence="2">Flower</tissue>
    </source>
</reference>
<gene>
    <name evidence="2" type="ORF">CASFOL_022128</name>
    <name evidence="1" type="ORF">CASFOL_026673</name>
</gene>
<evidence type="ECO:0000313" key="1">
    <source>
        <dbReference type="EMBL" id="KAL3629451.1"/>
    </source>
</evidence>
<evidence type="ECO:0000313" key="3">
    <source>
        <dbReference type="Proteomes" id="UP001632038"/>
    </source>
</evidence>
<dbReference type="EMBL" id="JAVIJP010000034">
    <property type="protein sequence ID" value="KAL3629451.1"/>
    <property type="molecule type" value="Genomic_DNA"/>
</dbReference>
<reference evidence="2" key="2">
    <citation type="submission" date="2024-11" db="EMBL/GenBank/DDBJ databases">
        <authorList>
            <person name="Burger M."/>
            <person name="Chory J."/>
        </authorList>
    </citation>
    <scope>NUCLEOTIDE SEQUENCE</scope>
    <source>
        <strain evidence="2">Tecolote</strain>
        <tissue evidence="2">Flower</tissue>
    </source>
</reference>
<dbReference type="EMBL" id="JAVIJP010000028">
    <property type="protein sequence ID" value="KAL3635074.1"/>
    <property type="molecule type" value="Genomic_DNA"/>
</dbReference>
<keyword evidence="3" id="KW-1185">Reference proteome</keyword>
<accession>A0ABD3D187</accession>
<proteinExistence type="predicted"/>
<comment type="caution">
    <text evidence="2">The sequence shown here is derived from an EMBL/GenBank/DDBJ whole genome shotgun (WGS) entry which is preliminary data.</text>
</comment>
<organism evidence="2 3">
    <name type="scientific">Castilleja foliolosa</name>
    <dbReference type="NCBI Taxonomy" id="1961234"/>
    <lineage>
        <taxon>Eukaryota</taxon>
        <taxon>Viridiplantae</taxon>
        <taxon>Streptophyta</taxon>
        <taxon>Embryophyta</taxon>
        <taxon>Tracheophyta</taxon>
        <taxon>Spermatophyta</taxon>
        <taxon>Magnoliopsida</taxon>
        <taxon>eudicotyledons</taxon>
        <taxon>Gunneridae</taxon>
        <taxon>Pentapetalae</taxon>
        <taxon>asterids</taxon>
        <taxon>lamiids</taxon>
        <taxon>Lamiales</taxon>
        <taxon>Orobanchaceae</taxon>
        <taxon>Pedicularideae</taxon>
        <taxon>Castillejinae</taxon>
        <taxon>Castilleja</taxon>
    </lineage>
</organism>
<dbReference type="Proteomes" id="UP001632038">
    <property type="component" value="Unassembled WGS sequence"/>
</dbReference>
<dbReference type="AlphaFoldDB" id="A0ABD3D187"/>
<sequence length="78" mass="9209">MMRNALREEDLSEDFFKALAHGHEIHANCKLFLRTHHQNVDKAKFSIYIHSEPGYVFDESTTRSPSFFNRQLKNSIKK</sequence>
<name>A0ABD3D187_9LAMI</name>
<protein>
    <submittedName>
        <fullName evidence="2">Uncharacterized protein</fullName>
    </submittedName>
</protein>